<keyword evidence="2" id="KW-0732">Signal</keyword>
<evidence type="ECO:0000256" key="2">
    <source>
        <dbReference type="SAM" id="SignalP"/>
    </source>
</evidence>
<dbReference type="AlphaFoldDB" id="A0A1B6GDM9"/>
<dbReference type="EMBL" id="GECZ01009242">
    <property type="protein sequence ID" value="JAS60527.1"/>
    <property type="molecule type" value="Transcribed_RNA"/>
</dbReference>
<gene>
    <name evidence="3" type="ORF">g.16195</name>
</gene>
<feature type="region of interest" description="Disordered" evidence="1">
    <location>
        <begin position="30"/>
        <end position="106"/>
    </location>
</feature>
<feature type="chain" id="PRO_5008583471" evidence="2">
    <location>
        <begin position="33"/>
        <end position="106"/>
    </location>
</feature>
<feature type="compositionally biased region" description="Basic and acidic residues" evidence="1">
    <location>
        <begin position="91"/>
        <end position="106"/>
    </location>
</feature>
<evidence type="ECO:0000256" key="1">
    <source>
        <dbReference type="SAM" id="MobiDB-lite"/>
    </source>
</evidence>
<proteinExistence type="predicted"/>
<evidence type="ECO:0000313" key="3">
    <source>
        <dbReference type="EMBL" id="JAS60527.1"/>
    </source>
</evidence>
<sequence>FHIFHSCVVWKYKIKLCEVYALMLLLHSMGGAEGPEHGEGHSDNEKEAKNEQPNQLEDIGYAKKHSTGDPATDSSRPSPVHFVASGTSSQEPHKQYHETQRCHTAA</sequence>
<organism evidence="3">
    <name type="scientific">Cuerna arida</name>
    <dbReference type="NCBI Taxonomy" id="1464854"/>
    <lineage>
        <taxon>Eukaryota</taxon>
        <taxon>Metazoa</taxon>
        <taxon>Ecdysozoa</taxon>
        <taxon>Arthropoda</taxon>
        <taxon>Hexapoda</taxon>
        <taxon>Insecta</taxon>
        <taxon>Pterygota</taxon>
        <taxon>Neoptera</taxon>
        <taxon>Paraneoptera</taxon>
        <taxon>Hemiptera</taxon>
        <taxon>Auchenorrhyncha</taxon>
        <taxon>Membracoidea</taxon>
        <taxon>Cicadellidae</taxon>
        <taxon>Cicadellinae</taxon>
        <taxon>Proconiini</taxon>
        <taxon>Cuerna</taxon>
    </lineage>
</organism>
<feature type="non-terminal residue" evidence="3">
    <location>
        <position position="1"/>
    </location>
</feature>
<name>A0A1B6GDM9_9HEMI</name>
<protein>
    <submittedName>
        <fullName evidence="3">Uncharacterized protein</fullName>
    </submittedName>
</protein>
<reference evidence="3" key="1">
    <citation type="submission" date="2015-11" db="EMBL/GenBank/DDBJ databases">
        <title>De novo transcriptome assembly of four potential Pierce s Disease insect vectors from Arizona vineyards.</title>
        <authorList>
            <person name="Tassone E.E."/>
        </authorList>
    </citation>
    <scope>NUCLEOTIDE SEQUENCE</scope>
</reference>
<accession>A0A1B6GDM9</accession>
<feature type="signal peptide" evidence="2">
    <location>
        <begin position="1"/>
        <end position="32"/>
    </location>
</feature>
<feature type="compositionally biased region" description="Basic and acidic residues" evidence="1">
    <location>
        <begin position="34"/>
        <end position="50"/>
    </location>
</feature>